<accession>A0A3A9YY19</accession>
<dbReference type="EMBL" id="RBAL01000009">
    <property type="protein sequence ID" value="RKN40780.1"/>
    <property type="molecule type" value="Genomic_DNA"/>
</dbReference>
<proteinExistence type="predicted"/>
<dbReference type="RefSeq" id="WP_120680568.1">
    <property type="nucleotide sequence ID" value="NZ_RBAL01000009.1"/>
</dbReference>
<feature type="region of interest" description="Disordered" evidence="1">
    <location>
        <begin position="44"/>
        <end position="70"/>
    </location>
</feature>
<protein>
    <submittedName>
        <fullName evidence="2">Uncharacterized protein</fullName>
    </submittedName>
</protein>
<evidence type="ECO:0000313" key="3">
    <source>
        <dbReference type="Proteomes" id="UP000272474"/>
    </source>
</evidence>
<organism evidence="2 3">
    <name type="scientific">Streptomyces hoynatensis</name>
    <dbReference type="NCBI Taxonomy" id="1141874"/>
    <lineage>
        <taxon>Bacteria</taxon>
        <taxon>Bacillati</taxon>
        <taxon>Actinomycetota</taxon>
        <taxon>Actinomycetes</taxon>
        <taxon>Kitasatosporales</taxon>
        <taxon>Streptomycetaceae</taxon>
        <taxon>Streptomyces</taxon>
    </lineage>
</organism>
<keyword evidence="3" id="KW-1185">Reference proteome</keyword>
<dbReference type="Proteomes" id="UP000272474">
    <property type="component" value="Unassembled WGS sequence"/>
</dbReference>
<comment type="caution">
    <text evidence="2">The sequence shown here is derived from an EMBL/GenBank/DDBJ whole genome shotgun (WGS) entry which is preliminary data.</text>
</comment>
<dbReference type="AlphaFoldDB" id="A0A3A9YY19"/>
<sequence>MAHPLLPYIETSGARVRVLPVGAGVVVVSRAAVGDGFVVTAWRPPTAREQEEERERLRRNPRARRRPAAMVSGLRDGLAEGEVDAAVATVTGFLRQDLASMKVVRL</sequence>
<reference evidence="2 3" key="1">
    <citation type="journal article" date="2014" name="Int. J. Syst. Evol. Microbiol.">
        <title>Streptomyces hoynatensis sp. nov., isolated from deep marine sediment.</title>
        <authorList>
            <person name="Veyisoglu A."/>
            <person name="Sahin N."/>
        </authorList>
    </citation>
    <scope>NUCLEOTIDE SEQUENCE [LARGE SCALE GENOMIC DNA]</scope>
    <source>
        <strain evidence="2 3">KCTC 29097</strain>
    </source>
</reference>
<gene>
    <name evidence="2" type="ORF">D7294_16970</name>
</gene>
<feature type="compositionally biased region" description="Basic and acidic residues" evidence="1">
    <location>
        <begin position="46"/>
        <end position="58"/>
    </location>
</feature>
<name>A0A3A9YY19_9ACTN</name>
<evidence type="ECO:0000313" key="2">
    <source>
        <dbReference type="EMBL" id="RKN40780.1"/>
    </source>
</evidence>
<evidence type="ECO:0000256" key="1">
    <source>
        <dbReference type="SAM" id="MobiDB-lite"/>
    </source>
</evidence>